<dbReference type="Pfam" id="PF02336">
    <property type="entry name" value="Denso_VP4"/>
    <property type="match status" value="1"/>
</dbReference>
<evidence type="ECO:0000313" key="2">
    <source>
        <dbReference type="EMBL" id="QTE03799.1"/>
    </source>
</evidence>
<feature type="region of interest" description="Disordered" evidence="1">
    <location>
        <begin position="138"/>
        <end position="187"/>
    </location>
</feature>
<proteinExistence type="predicted"/>
<accession>A0A8A4XDR6</accession>
<dbReference type="InterPro" id="IPR016184">
    <property type="entry name" value="Capsid/spike_ssDNA_virus"/>
</dbReference>
<feature type="compositionally biased region" description="Gly residues" evidence="1">
    <location>
        <begin position="172"/>
        <end position="186"/>
    </location>
</feature>
<name>A0A8A4XDR6_9VIRU</name>
<dbReference type="GO" id="GO:0005198">
    <property type="term" value="F:structural molecule activity"/>
    <property type="evidence" value="ECO:0007669"/>
    <property type="project" value="InterPro"/>
</dbReference>
<reference evidence="2" key="1">
    <citation type="submission" date="2020-09" db="EMBL/GenBank/DDBJ databases">
        <title>Parvovirus dark matter in the feces of wild birds.</title>
        <authorList>
            <person name="Dai Z."/>
            <person name="Yang S."/>
            <person name="Zhang W."/>
        </authorList>
    </citation>
    <scope>NUCLEOTIDE SEQUENCE</scope>
    <source>
        <strain evidence="2">War203par019</strain>
    </source>
</reference>
<evidence type="ECO:0000256" key="1">
    <source>
        <dbReference type="SAM" id="MobiDB-lite"/>
    </source>
</evidence>
<organism evidence="2">
    <name type="scientific">Phylloscopus inornatus ambidensovirus</name>
    <dbReference type="NCBI Taxonomy" id="2794452"/>
    <lineage>
        <taxon>Viruses</taxon>
        <taxon>Monodnaviria</taxon>
        <taxon>Shotokuvirae</taxon>
        <taxon>Cossaviricota</taxon>
        <taxon>Quintoviricetes</taxon>
        <taxon>Piccovirales</taxon>
        <taxon>Parvoviridae</taxon>
        <taxon>Densovirinae</taxon>
        <taxon>Ambidensovirus</taxon>
    </lineage>
</organism>
<sequence>MPRKWVNIHPKDRPNWSSMNESRRRYAVEQYNLALVRRGLPVDHPRPESPVDNSRALVPYDPAKDVSRAGIDDLQAEIRRLEEQGPSSVFSLFDVFDESPESQEEEDAFLAAYNLILQQHPEVFNEERSIMTIPGAAGEETRASGAGQHAAKRQRTIEEEPSSAEEVAGSSGSSGGGRSVSGGTGQGYVIPRPHLSATTSFATFKKVHKFLSYGIAGVTMNQNIGTVQRMFYGTTSLAEIPVHLPHLYLSPGEWSSLPGGSKAVSLKVCVTQRNVRVAFETAATSSGLATLNQNKNGVYAIGLNKLPWIIRCSYAYDATETMKPTSVKAPTPAPTTQQLYGQNAANTPSAEFPHSMMGHPLALQNYCAVAIRNEGITGVGPEKGWPDLQAHINQFDAADYVGSKIVEYSYQPKEGWLRYVANGFPYIGAGVAEAIIPTGTIYQGGSTLNTGSGSTATFGVGEPATSIDNASIYSSDIEKSQYVIHQTGGHSIPKLQPSLHVGVMAVPSLSTNAGVSAPNSWTDVQTYFDVETEMVVEYHRRTEFSGESVSVRMPEQWYPSFHLDTTTGTPQFQSNNITRMGLLSYTNAVYMP</sequence>
<dbReference type="EMBL" id="MW046421">
    <property type="protein sequence ID" value="QTE03799.1"/>
    <property type="molecule type" value="Genomic_DNA"/>
</dbReference>
<dbReference type="InterPro" id="IPR003433">
    <property type="entry name" value="Capsid_VP4_densovirus"/>
</dbReference>
<protein>
    <submittedName>
        <fullName evidence="2">Structural protein</fullName>
    </submittedName>
</protein>
<dbReference type="SUPFAM" id="SSF88645">
    <property type="entry name" value="ssDNA viruses"/>
    <property type="match status" value="1"/>
</dbReference>